<evidence type="ECO:0000313" key="9">
    <source>
        <dbReference type="Proteomes" id="UP001199916"/>
    </source>
</evidence>
<keyword evidence="2 6" id="KW-0963">Cytoplasm</keyword>
<dbReference type="InterPro" id="IPR037004">
    <property type="entry name" value="Exonuc_VII_ssu_sf"/>
</dbReference>
<comment type="similarity">
    <text evidence="1 6">Belongs to the XseB family.</text>
</comment>
<comment type="subcellular location">
    <subcellularLocation>
        <location evidence="6">Cytoplasm</location>
    </subcellularLocation>
</comment>
<evidence type="ECO:0000256" key="6">
    <source>
        <dbReference type="HAMAP-Rule" id="MF_00337"/>
    </source>
</evidence>
<keyword evidence="9" id="KW-1185">Reference proteome</keyword>
<evidence type="ECO:0000256" key="3">
    <source>
        <dbReference type="ARBA" id="ARBA00022722"/>
    </source>
</evidence>
<organism evidence="8 9">
    <name type="scientific">Paenibacillus profundus</name>
    <dbReference type="NCBI Taxonomy" id="1173085"/>
    <lineage>
        <taxon>Bacteria</taxon>
        <taxon>Bacillati</taxon>
        <taxon>Bacillota</taxon>
        <taxon>Bacilli</taxon>
        <taxon>Bacillales</taxon>
        <taxon>Paenibacillaceae</taxon>
        <taxon>Paenibacillus</taxon>
    </lineage>
</organism>
<evidence type="ECO:0000256" key="1">
    <source>
        <dbReference type="ARBA" id="ARBA00009998"/>
    </source>
</evidence>
<dbReference type="SUPFAM" id="SSF116842">
    <property type="entry name" value="XseB-like"/>
    <property type="match status" value="1"/>
</dbReference>
<protein>
    <recommendedName>
        <fullName evidence="6">Exodeoxyribonuclease 7 small subunit</fullName>
        <ecNumber evidence="6">3.1.11.6</ecNumber>
    </recommendedName>
    <alternativeName>
        <fullName evidence="6">Exodeoxyribonuclease VII small subunit</fullName>
        <shortName evidence="6">Exonuclease VII small subunit</shortName>
    </alternativeName>
</protein>
<name>A0ABS8YSA7_9BACL</name>
<evidence type="ECO:0000313" key="8">
    <source>
        <dbReference type="EMBL" id="MCE5173182.1"/>
    </source>
</evidence>
<reference evidence="8 9" key="1">
    <citation type="submission" date="2021-11" db="EMBL/GenBank/DDBJ databases">
        <title>Draft genome sequence of Paenibacillus profundus YoMME, a new Gram-positive bacteria with exoelectrogenic properties.</title>
        <authorList>
            <person name="Hubenova Y."/>
            <person name="Hubenova E."/>
            <person name="Manasiev Y."/>
            <person name="Peykov S."/>
            <person name="Mitov M."/>
        </authorList>
    </citation>
    <scope>NUCLEOTIDE SEQUENCE [LARGE SCALE GENOMIC DNA]</scope>
    <source>
        <strain evidence="8 9">YoMME</strain>
    </source>
</reference>
<dbReference type="EMBL" id="JAJNBZ010000043">
    <property type="protein sequence ID" value="MCE5173182.1"/>
    <property type="molecule type" value="Genomic_DNA"/>
</dbReference>
<keyword evidence="4 6" id="KW-0378">Hydrolase</keyword>
<comment type="catalytic activity">
    <reaction evidence="6">
        <text>Exonucleolytic cleavage in either 5'- to 3'- or 3'- to 5'-direction to yield nucleoside 5'-phosphates.</text>
        <dbReference type="EC" id="3.1.11.6"/>
    </reaction>
</comment>
<dbReference type="NCBIfam" id="TIGR01280">
    <property type="entry name" value="xseB"/>
    <property type="match status" value="1"/>
</dbReference>
<dbReference type="Gene3D" id="1.10.287.1040">
    <property type="entry name" value="Exonuclease VII, small subunit"/>
    <property type="match status" value="1"/>
</dbReference>
<dbReference type="GO" id="GO:0008855">
    <property type="term" value="F:exodeoxyribonuclease VII activity"/>
    <property type="evidence" value="ECO:0007669"/>
    <property type="project" value="UniProtKB-EC"/>
</dbReference>
<dbReference type="HAMAP" id="MF_00337">
    <property type="entry name" value="Exonuc_7_S"/>
    <property type="match status" value="1"/>
</dbReference>
<comment type="caution">
    <text evidence="8">The sequence shown here is derived from an EMBL/GenBank/DDBJ whole genome shotgun (WGS) entry which is preliminary data.</text>
</comment>
<keyword evidence="3 6" id="KW-0540">Nuclease</keyword>
<evidence type="ECO:0000256" key="7">
    <source>
        <dbReference type="SAM" id="MobiDB-lite"/>
    </source>
</evidence>
<accession>A0ABS8YSA7</accession>
<evidence type="ECO:0000256" key="2">
    <source>
        <dbReference type="ARBA" id="ARBA00022490"/>
    </source>
</evidence>
<evidence type="ECO:0000256" key="4">
    <source>
        <dbReference type="ARBA" id="ARBA00022801"/>
    </source>
</evidence>
<dbReference type="PANTHER" id="PTHR34137:SF1">
    <property type="entry name" value="EXODEOXYRIBONUCLEASE 7 SMALL SUBUNIT"/>
    <property type="match status" value="1"/>
</dbReference>
<dbReference type="Pfam" id="PF02609">
    <property type="entry name" value="Exonuc_VII_S"/>
    <property type="match status" value="1"/>
</dbReference>
<dbReference type="InterPro" id="IPR003761">
    <property type="entry name" value="Exonuc_VII_S"/>
</dbReference>
<proteinExistence type="inferred from homology"/>
<comment type="subunit">
    <text evidence="6">Heterooligomer composed of large and small subunits.</text>
</comment>
<sequence>MAKSEVEIMEELNFEAAIEKLELIVSQLEGGDAPLEQAIDLFQEGMRLSKFCSEKLQQVERKIEMLTEQNGELKRQPFSPEEEGGVID</sequence>
<dbReference type="Proteomes" id="UP001199916">
    <property type="component" value="Unassembled WGS sequence"/>
</dbReference>
<dbReference type="EC" id="3.1.11.6" evidence="6"/>
<gene>
    <name evidence="6 8" type="primary">xseB</name>
    <name evidence="8" type="ORF">LQV63_28375</name>
</gene>
<comment type="function">
    <text evidence="6">Bidirectionally degrades single-stranded DNA into large acid-insoluble oligonucleotides, which are then degraded further into small acid-soluble oligonucleotides.</text>
</comment>
<dbReference type="PANTHER" id="PTHR34137">
    <property type="entry name" value="EXODEOXYRIBONUCLEASE 7 SMALL SUBUNIT"/>
    <property type="match status" value="1"/>
</dbReference>
<feature type="region of interest" description="Disordered" evidence="7">
    <location>
        <begin position="69"/>
        <end position="88"/>
    </location>
</feature>
<keyword evidence="5 6" id="KW-0269">Exonuclease</keyword>
<evidence type="ECO:0000256" key="5">
    <source>
        <dbReference type="ARBA" id="ARBA00022839"/>
    </source>
</evidence>